<comment type="caution">
    <text evidence="1">The sequence shown here is derived from an EMBL/GenBank/DDBJ whole genome shotgun (WGS) entry which is preliminary data.</text>
</comment>
<dbReference type="EMBL" id="JAEQNB010000004">
    <property type="protein sequence ID" value="MBL0387962.1"/>
    <property type="molecule type" value="Genomic_DNA"/>
</dbReference>
<dbReference type="Proteomes" id="UP000602284">
    <property type="component" value="Unassembled WGS sequence"/>
</dbReference>
<evidence type="ECO:0000313" key="2">
    <source>
        <dbReference type="Proteomes" id="UP000602284"/>
    </source>
</evidence>
<proteinExistence type="predicted"/>
<accession>A0ABS1JCF9</accession>
<name>A0ABS1JCF9_9BACL</name>
<gene>
    <name evidence="1" type="ORF">JJB07_15075</name>
</gene>
<reference evidence="1 2" key="1">
    <citation type="submission" date="2021-01" db="EMBL/GenBank/DDBJ databases">
        <title>Tumebacillus sp. strain ITR2 16S ribosomal RNA gene Genome sequencing and assembly.</title>
        <authorList>
            <person name="Kang M."/>
        </authorList>
    </citation>
    <scope>NUCLEOTIDE SEQUENCE [LARGE SCALE GENOMIC DNA]</scope>
    <source>
        <strain evidence="1 2">ITR2</strain>
    </source>
</reference>
<sequence>METKMTIGQAINYLEAKGFLVKGYGYPESDHLHSAQSFADQYRVLQGDYDTGMIAPMQLVDVATQMQAD</sequence>
<keyword evidence="2" id="KW-1185">Reference proteome</keyword>
<organism evidence="1 2">
    <name type="scientific">Tumebacillus amylolyticus</name>
    <dbReference type="NCBI Taxonomy" id="2801339"/>
    <lineage>
        <taxon>Bacteria</taxon>
        <taxon>Bacillati</taxon>
        <taxon>Bacillota</taxon>
        <taxon>Bacilli</taxon>
        <taxon>Bacillales</taxon>
        <taxon>Alicyclobacillaceae</taxon>
        <taxon>Tumebacillus</taxon>
    </lineage>
</organism>
<evidence type="ECO:0008006" key="3">
    <source>
        <dbReference type="Google" id="ProtNLM"/>
    </source>
</evidence>
<dbReference type="RefSeq" id="WP_201636455.1">
    <property type="nucleotide sequence ID" value="NZ_JAEQNB010000004.1"/>
</dbReference>
<protein>
    <recommendedName>
        <fullName evidence="3">Peptidoglycan-binding protein</fullName>
    </recommendedName>
</protein>
<evidence type="ECO:0000313" key="1">
    <source>
        <dbReference type="EMBL" id="MBL0387962.1"/>
    </source>
</evidence>